<accession>A0A923HWG4</accession>
<keyword evidence="3" id="KW-1185">Reference proteome</keyword>
<feature type="transmembrane region" description="Helical" evidence="1">
    <location>
        <begin position="49"/>
        <end position="81"/>
    </location>
</feature>
<feature type="transmembrane region" description="Helical" evidence="1">
    <location>
        <begin position="358"/>
        <end position="377"/>
    </location>
</feature>
<reference evidence="2" key="2">
    <citation type="submission" date="2020-10" db="EMBL/GenBank/DDBJ databases">
        <title>Comparative genomics of the Acetobacterium genus.</title>
        <authorList>
            <person name="Marshall C."/>
            <person name="May H."/>
            <person name="Norman S."/>
        </authorList>
    </citation>
    <scope>NUCLEOTIDE SEQUENCE</scope>
    <source>
        <strain evidence="2">DER-2019</strain>
    </source>
</reference>
<dbReference type="RefSeq" id="WP_148567142.1">
    <property type="nucleotide sequence ID" value="NZ_RXYA01000008.1"/>
</dbReference>
<proteinExistence type="predicted"/>
<keyword evidence="1" id="KW-0812">Transmembrane</keyword>
<dbReference type="InterPro" id="IPR051533">
    <property type="entry name" value="WaaL-like"/>
</dbReference>
<name>A0A923HWG4_9FIRM</name>
<dbReference type="PANTHER" id="PTHR37422:SF13">
    <property type="entry name" value="LIPOPOLYSACCHARIDE BIOSYNTHESIS PROTEIN PA4999-RELATED"/>
    <property type="match status" value="1"/>
</dbReference>
<dbReference type="EMBL" id="WJBD01000013">
    <property type="protein sequence ID" value="MBC3888872.1"/>
    <property type="molecule type" value="Genomic_DNA"/>
</dbReference>
<feature type="transmembrane region" description="Helical" evidence="1">
    <location>
        <begin position="389"/>
        <end position="407"/>
    </location>
</feature>
<gene>
    <name evidence="2" type="ORF">GH810_11160</name>
</gene>
<evidence type="ECO:0008006" key="4">
    <source>
        <dbReference type="Google" id="ProtNLM"/>
    </source>
</evidence>
<keyword evidence="1" id="KW-1133">Transmembrane helix</keyword>
<feature type="transmembrane region" description="Helical" evidence="1">
    <location>
        <begin position="413"/>
        <end position="430"/>
    </location>
</feature>
<feature type="transmembrane region" description="Helical" evidence="1">
    <location>
        <begin position="226"/>
        <end position="257"/>
    </location>
</feature>
<dbReference type="Proteomes" id="UP000616595">
    <property type="component" value="Unassembled WGS sequence"/>
</dbReference>
<feature type="transmembrane region" description="Helical" evidence="1">
    <location>
        <begin position="12"/>
        <end position="43"/>
    </location>
</feature>
<feature type="transmembrane region" description="Helical" evidence="1">
    <location>
        <begin position="118"/>
        <end position="135"/>
    </location>
</feature>
<protein>
    <recommendedName>
        <fullName evidence="4">O-antigen ligase domain-containing protein</fullName>
    </recommendedName>
</protein>
<feature type="transmembrane region" description="Helical" evidence="1">
    <location>
        <begin position="269"/>
        <end position="287"/>
    </location>
</feature>
<keyword evidence="1" id="KW-0472">Membrane</keyword>
<evidence type="ECO:0000313" key="3">
    <source>
        <dbReference type="Proteomes" id="UP000616595"/>
    </source>
</evidence>
<dbReference type="OrthoDB" id="2803905at2"/>
<evidence type="ECO:0000256" key="1">
    <source>
        <dbReference type="SAM" id="Phobius"/>
    </source>
</evidence>
<dbReference type="PANTHER" id="PTHR37422">
    <property type="entry name" value="TEICHURONIC ACID BIOSYNTHESIS PROTEIN TUAE"/>
    <property type="match status" value="1"/>
</dbReference>
<comment type="caution">
    <text evidence="2">The sequence shown here is derived from an EMBL/GenBank/DDBJ whole genome shotgun (WGS) entry which is preliminary data.</text>
</comment>
<evidence type="ECO:0000313" key="2">
    <source>
        <dbReference type="EMBL" id="MBC3888872.1"/>
    </source>
</evidence>
<organism evidence="2 3">
    <name type="scientific">Acetobacterium paludosum</name>
    <dbReference type="NCBI Taxonomy" id="52693"/>
    <lineage>
        <taxon>Bacteria</taxon>
        <taxon>Bacillati</taxon>
        <taxon>Bacillota</taxon>
        <taxon>Clostridia</taxon>
        <taxon>Eubacteriales</taxon>
        <taxon>Eubacteriaceae</taxon>
        <taxon>Acetobacterium</taxon>
    </lineage>
</organism>
<sequence>MIIKKSTSLTGLLVLAVILVIFGLYNHIFLLTGIILASVYIFISGTEAIYGLFFILPFSPILKISPDGNTFFNVLIAVYILRMIFLNKKFKVSIYQLLSLLVFSIFCLVNGGDPNLNSIKILMELVIYFVLAILVMNDEKEINIRKVIMFFVMGIIFASLLGYFNNYIPGLSQYLNESSIKLDNNQVISRFSGIQNNPNFYTMDLTIAISSLLYMLSVKQSKWYDYILIMILLGFGILSLSLSFVITMLIIFSLYLIYKLTKTTWNINAIIKGIIGVSLVIFLVIQISNIPYLDIIMQRLGIDSATGKNLSQITTGRSDIWAQYLSFYFSDLRRIFFGVGLSIEQYNLEQSHNYYLELFVYLGIIGSIIYLNLLNSVFRPFKKTVKGNLICLLPLVAFVVRGFGINLMFRESFVFYLIICMIIIGNSAKANKIENKITETDIY</sequence>
<reference evidence="2" key="1">
    <citation type="submission" date="2019-10" db="EMBL/GenBank/DDBJ databases">
        <authorList>
            <person name="Ross D.E."/>
            <person name="Gulliver D."/>
        </authorList>
    </citation>
    <scope>NUCLEOTIDE SEQUENCE</scope>
    <source>
        <strain evidence="2">DER-2019</strain>
    </source>
</reference>
<feature type="transmembrane region" description="Helical" evidence="1">
    <location>
        <begin position="93"/>
        <end position="112"/>
    </location>
</feature>
<feature type="transmembrane region" description="Helical" evidence="1">
    <location>
        <begin position="147"/>
        <end position="164"/>
    </location>
</feature>
<dbReference type="AlphaFoldDB" id="A0A923HWG4"/>